<reference evidence="2" key="1">
    <citation type="submission" date="2018-05" db="EMBL/GenBank/DDBJ databases">
        <authorList>
            <person name="Lanie J.A."/>
            <person name="Ng W.-L."/>
            <person name="Kazmierczak K.M."/>
            <person name="Andrzejewski T.M."/>
            <person name="Davidsen T.M."/>
            <person name="Wayne K.J."/>
            <person name="Tettelin H."/>
            <person name="Glass J.I."/>
            <person name="Rusch D."/>
            <person name="Podicherti R."/>
            <person name="Tsui H.-C.T."/>
            <person name="Winkler M.E."/>
        </authorList>
    </citation>
    <scope>NUCLEOTIDE SEQUENCE</scope>
</reference>
<keyword evidence="1" id="KW-1133">Transmembrane helix</keyword>
<gene>
    <name evidence="2" type="ORF">METZ01_LOCUS109688</name>
</gene>
<feature type="non-terminal residue" evidence="2">
    <location>
        <position position="1"/>
    </location>
</feature>
<dbReference type="AlphaFoldDB" id="A0A381WWF3"/>
<evidence type="ECO:0000313" key="2">
    <source>
        <dbReference type="EMBL" id="SVA56834.1"/>
    </source>
</evidence>
<organism evidence="2">
    <name type="scientific">marine metagenome</name>
    <dbReference type="NCBI Taxonomy" id="408172"/>
    <lineage>
        <taxon>unclassified sequences</taxon>
        <taxon>metagenomes</taxon>
        <taxon>ecological metagenomes</taxon>
    </lineage>
</organism>
<evidence type="ECO:0000256" key="1">
    <source>
        <dbReference type="SAM" id="Phobius"/>
    </source>
</evidence>
<feature type="transmembrane region" description="Helical" evidence="1">
    <location>
        <begin position="48"/>
        <end position="66"/>
    </location>
</feature>
<accession>A0A381WWF3</accession>
<proteinExistence type="predicted"/>
<feature type="transmembrane region" description="Helical" evidence="1">
    <location>
        <begin position="7"/>
        <end position="28"/>
    </location>
</feature>
<sequence>VFLGEKLLEWLLLAFGSAMCLGNLAALLNPPKNRDEQDLRKAPFWRSFIYIIVGLIVAVWSLAGLIG</sequence>
<keyword evidence="1" id="KW-0472">Membrane</keyword>
<dbReference type="EMBL" id="UINC01013108">
    <property type="protein sequence ID" value="SVA56834.1"/>
    <property type="molecule type" value="Genomic_DNA"/>
</dbReference>
<protein>
    <submittedName>
        <fullName evidence="2">Uncharacterized protein</fullName>
    </submittedName>
</protein>
<keyword evidence="1" id="KW-0812">Transmembrane</keyword>
<name>A0A381WWF3_9ZZZZ</name>